<organism evidence="1 2">
    <name type="scientific">Pluteus cervinus</name>
    <dbReference type="NCBI Taxonomy" id="181527"/>
    <lineage>
        <taxon>Eukaryota</taxon>
        <taxon>Fungi</taxon>
        <taxon>Dikarya</taxon>
        <taxon>Basidiomycota</taxon>
        <taxon>Agaricomycotina</taxon>
        <taxon>Agaricomycetes</taxon>
        <taxon>Agaricomycetidae</taxon>
        <taxon>Agaricales</taxon>
        <taxon>Pluteineae</taxon>
        <taxon>Pluteaceae</taxon>
        <taxon>Pluteus</taxon>
    </lineage>
</organism>
<accession>A0ACD3AMA8</accession>
<keyword evidence="2" id="KW-1185">Reference proteome</keyword>
<evidence type="ECO:0000313" key="1">
    <source>
        <dbReference type="EMBL" id="TFK67058.1"/>
    </source>
</evidence>
<proteinExistence type="predicted"/>
<dbReference type="EMBL" id="ML208386">
    <property type="protein sequence ID" value="TFK67058.1"/>
    <property type="molecule type" value="Genomic_DNA"/>
</dbReference>
<dbReference type="Proteomes" id="UP000308600">
    <property type="component" value="Unassembled WGS sequence"/>
</dbReference>
<reference evidence="1 2" key="1">
    <citation type="journal article" date="2019" name="Nat. Ecol. Evol.">
        <title>Megaphylogeny resolves global patterns of mushroom evolution.</title>
        <authorList>
            <person name="Varga T."/>
            <person name="Krizsan K."/>
            <person name="Foldi C."/>
            <person name="Dima B."/>
            <person name="Sanchez-Garcia M."/>
            <person name="Sanchez-Ramirez S."/>
            <person name="Szollosi G.J."/>
            <person name="Szarkandi J.G."/>
            <person name="Papp V."/>
            <person name="Albert L."/>
            <person name="Andreopoulos W."/>
            <person name="Angelini C."/>
            <person name="Antonin V."/>
            <person name="Barry K.W."/>
            <person name="Bougher N.L."/>
            <person name="Buchanan P."/>
            <person name="Buyck B."/>
            <person name="Bense V."/>
            <person name="Catcheside P."/>
            <person name="Chovatia M."/>
            <person name="Cooper J."/>
            <person name="Damon W."/>
            <person name="Desjardin D."/>
            <person name="Finy P."/>
            <person name="Geml J."/>
            <person name="Haridas S."/>
            <person name="Hughes K."/>
            <person name="Justo A."/>
            <person name="Karasinski D."/>
            <person name="Kautmanova I."/>
            <person name="Kiss B."/>
            <person name="Kocsube S."/>
            <person name="Kotiranta H."/>
            <person name="LaButti K.M."/>
            <person name="Lechner B.E."/>
            <person name="Liimatainen K."/>
            <person name="Lipzen A."/>
            <person name="Lukacs Z."/>
            <person name="Mihaltcheva S."/>
            <person name="Morgado L.N."/>
            <person name="Niskanen T."/>
            <person name="Noordeloos M.E."/>
            <person name="Ohm R.A."/>
            <person name="Ortiz-Santana B."/>
            <person name="Ovrebo C."/>
            <person name="Racz N."/>
            <person name="Riley R."/>
            <person name="Savchenko A."/>
            <person name="Shiryaev A."/>
            <person name="Soop K."/>
            <person name="Spirin V."/>
            <person name="Szebenyi C."/>
            <person name="Tomsovsky M."/>
            <person name="Tulloss R.E."/>
            <person name="Uehling J."/>
            <person name="Grigoriev I.V."/>
            <person name="Vagvolgyi C."/>
            <person name="Papp T."/>
            <person name="Martin F.M."/>
            <person name="Miettinen O."/>
            <person name="Hibbett D.S."/>
            <person name="Nagy L.G."/>
        </authorList>
    </citation>
    <scope>NUCLEOTIDE SEQUENCE [LARGE SCALE GENOMIC DNA]</scope>
    <source>
        <strain evidence="1 2">NL-1719</strain>
    </source>
</reference>
<protein>
    <submittedName>
        <fullName evidence="1">Uncharacterized protein</fullName>
    </submittedName>
</protein>
<gene>
    <name evidence="1" type="ORF">BDN72DRAFT_859418</name>
</gene>
<name>A0ACD3AMA8_9AGAR</name>
<sequence>MVEVLHGSFREVGERKTGRRRQKVDGESIWAVLSQKRPPWLSGTSRTAWATTGRRLWGEGKDPTSRIGTWAGGGGEGQTLWPKLEVVDGCGRRGREGQGLDKSGQRVWESSQGIGGRAIDRRRVPGQIEPREAPITNVTKKPREAQILG</sequence>
<evidence type="ECO:0000313" key="2">
    <source>
        <dbReference type="Proteomes" id="UP000308600"/>
    </source>
</evidence>